<dbReference type="InterPro" id="IPR045865">
    <property type="entry name" value="ACT-like_dom_sf"/>
</dbReference>
<dbReference type="GeneID" id="85229257"/>
<gene>
    <name evidence="1" type="ORF">F1737_03775</name>
</gene>
<dbReference type="Proteomes" id="UP001301797">
    <property type="component" value="Chromosome"/>
</dbReference>
<organism evidence="1 2">
    <name type="scientific">Methanochimaera problematica</name>
    <dbReference type="NCBI Taxonomy" id="2609417"/>
    <lineage>
        <taxon>Archaea</taxon>
        <taxon>Methanobacteriati</taxon>
        <taxon>Methanobacteriota</taxon>
        <taxon>Stenosarchaea group</taxon>
        <taxon>Methanomicrobia</taxon>
        <taxon>Methanomicrobiales</taxon>
        <taxon>Methanomicrobiaceae</taxon>
        <taxon>Methanochimaera</taxon>
    </lineage>
</organism>
<keyword evidence="2" id="KW-1185">Reference proteome</keyword>
<dbReference type="PIRSF" id="PIRSF004897">
    <property type="entry name" value="UCP004897_ACT"/>
    <property type="match status" value="1"/>
</dbReference>
<accession>A0AA97FEB1</accession>
<protein>
    <submittedName>
        <fullName evidence="1">Regulator of amino acid metabolism, contains ACT domain protein</fullName>
    </submittedName>
</protein>
<dbReference type="SUPFAM" id="SSF55021">
    <property type="entry name" value="ACT-like"/>
    <property type="match status" value="1"/>
</dbReference>
<reference evidence="1 2" key="1">
    <citation type="submission" date="2019-09" db="EMBL/GenBank/DDBJ databases">
        <title>The complete genome of Methanoplanus sp. FWC-SCC4.</title>
        <authorList>
            <person name="Chen S.-C."/>
            <person name="Zhou Y.-Z."/>
            <person name="Lai M.-C."/>
        </authorList>
    </citation>
    <scope>NUCLEOTIDE SEQUENCE [LARGE SCALE GENOMIC DNA]</scope>
    <source>
        <strain evidence="1 2">FWC-SCC4</strain>
    </source>
</reference>
<name>A0AA97FEB1_9EURY</name>
<evidence type="ECO:0000313" key="2">
    <source>
        <dbReference type="Proteomes" id="UP001301797"/>
    </source>
</evidence>
<dbReference type="RefSeq" id="WP_317137446.1">
    <property type="nucleotide sequence ID" value="NZ_CP043875.1"/>
</dbReference>
<dbReference type="InterPro" id="IPR014424">
    <property type="entry name" value="UCP004897_ACT"/>
</dbReference>
<sequence length="166" mass="18770">MWSDILKEFSDSPSQTIVVKYLLENGFGVNEKGRVICNDIEIPATHIGRETNTDRRVVDVTAKRILSLPKIRDIFLRLKVTPDLTEVSETLGLSVIAIYPKDAKQKGIVNAALEVLTRHDLSIRQIFVTDSELSQDPRLVIIVEENPPAVVYNELRKLPQVKRIVI</sequence>
<dbReference type="AlphaFoldDB" id="A0AA97FEB1"/>
<evidence type="ECO:0000313" key="1">
    <source>
        <dbReference type="EMBL" id="WOF15876.1"/>
    </source>
</evidence>
<dbReference type="KEGG" id="mefw:F1737_03775"/>
<dbReference type="EMBL" id="CP043875">
    <property type="protein sequence ID" value="WOF15876.1"/>
    <property type="molecule type" value="Genomic_DNA"/>
</dbReference>
<proteinExistence type="predicted"/>